<evidence type="ECO:0000259" key="1">
    <source>
        <dbReference type="Pfam" id="PF00596"/>
    </source>
</evidence>
<name>A0A0H3MPZ3_MYCLB</name>
<sequence length="127" mass="13710">MPDTTSNIAVRSGRTVVITGSGLAKVELTADDMVKVNIADPQIISGIRCLSAGAIIHTGVFRASYTDAVVHIHLSYVMAQSLDVPSVLRFSGYELIKRLGIRRTIAIPVFGDHADISRVGIDIERHL</sequence>
<feature type="domain" description="Class II aldolase/adducin N-terminal" evidence="1">
    <location>
        <begin position="4"/>
        <end position="97"/>
    </location>
</feature>
<accession>A0A0H3MPZ3</accession>
<dbReference type="AlphaFoldDB" id="A0A0H3MPZ3"/>
<proteinExistence type="predicted"/>
<dbReference type="KEGG" id="mlb:MLBr00837"/>
<dbReference type="InterPro" id="IPR001303">
    <property type="entry name" value="Aldolase_II/adducin_N"/>
</dbReference>
<dbReference type="Pfam" id="PF00596">
    <property type="entry name" value="Aldolase_II"/>
    <property type="match status" value="1"/>
</dbReference>
<dbReference type="Gene3D" id="3.40.225.10">
    <property type="entry name" value="Class II aldolase/adducin N-terminal domain"/>
    <property type="match status" value="1"/>
</dbReference>
<gene>
    <name evidence="2" type="ordered locus">MLBr00837</name>
</gene>
<reference evidence="2 3" key="1">
    <citation type="journal article" date="2009" name="Nat. Genet.">
        <title>Comparative genomic and phylogeographic analysis of Mycobacterium leprae.</title>
        <authorList>
            <person name="Monot M."/>
            <person name="Honore N."/>
            <person name="Garnier T."/>
            <person name="Zidane N."/>
            <person name="Sherafi D."/>
            <person name="Paniz-Mondolfi A."/>
            <person name="Matsuoka M."/>
            <person name="Taylor G.M."/>
            <person name="Donoghue H.D."/>
            <person name="Bouwman A."/>
            <person name="Mays S."/>
            <person name="Watson C."/>
            <person name="Lockwood D."/>
            <person name="Khamispour A."/>
            <person name="Dowlati Y."/>
            <person name="Jianping S."/>
            <person name="Rea T.H."/>
            <person name="Vera-Cabrera L."/>
            <person name="Stefani M.M."/>
            <person name="Banu S."/>
            <person name="Macdonald M."/>
            <person name="Sapkota B.R."/>
            <person name="Spencer J.S."/>
            <person name="Thomas J."/>
            <person name="Harshman K."/>
            <person name="Singh P."/>
            <person name="Busso P."/>
            <person name="Gattiker A."/>
            <person name="Rougemont J."/>
            <person name="Brennan P.J."/>
            <person name="Cole S.T."/>
        </authorList>
    </citation>
    <scope>NUCLEOTIDE SEQUENCE [LARGE SCALE GENOMIC DNA]</scope>
    <source>
        <strain evidence="3">Br4923</strain>
    </source>
</reference>
<evidence type="ECO:0000313" key="3">
    <source>
        <dbReference type="Proteomes" id="UP000006900"/>
    </source>
</evidence>
<protein>
    <recommendedName>
        <fullName evidence="1">Class II aldolase/adducin N-terminal domain-containing protein</fullName>
    </recommendedName>
</protein>
<dbReference type="InterPro" id="IPR036409">
    <property type="entry name" value="Aldolase_II/adducin_N_sf"/>
</dbReference>
<organism evidence="2 3">
    <name type="scientific">Mycobacterium leprae (strain Br4923)</name>
    <dbReference type="NCBI Taxonomy" id="561304"/>
    <lineage>
        <taxon>Bacteria</taxon>
        <taxon>Bacillati</taxon>
        <taxon>Actinomycetota</taxon>
        <taxon>Actinomycetes</taxon>
        <taxon>Mycobacteriales</taxon>
        <taxon>Mycobacteriaceae</taxon>
        <taxon>Mycobacterium</taxon>
    </lineage>
</organism>
<evidence type="ECO:0000313" key="2">
    <source>
        <dbReference type="EMBL" id="CAR70932.1"/>
    </source>
</evidence>
<dbReference type="HOGENOM" id="CLU_1968099_0_0_11"/>
<dbReference type="EMBL" id="FM211192">
    <property type="protein sequence ID" value="CAR70932.1"/>
    <property type="molecule type" value="Genomic_DNA"/>
</dbReference>
<dbReference type="Proteomes" id="UP000006900">
    <property type="component" value="Chromosome"/>
</dbReference>
<dbReference type="SUPFAM" id="SSF53639">
    <property type="entry name" value="AraD/HMP-PK domain-like"/>
    <property type="match status" value="1"/>
</dbReference>